<evidence type="ECO:0000313" key="2">
    <source>
        <dbReference type="EMBL" id="MFC0568559.1"/>
    </source>
</evidence>
<dbReference type="InterPro" id="IPR029044">
    <property type="entry name" value="Nucleotide-diphossugar_trans"/>
</dbReference>
<comment type="caution">
    <text evidence="2">The sequence shown here is derived from an EMBL/GenBank/DDBJ whole genome shotgun (WGS) entry which is preliminary data.</text>
</comment>
<dbReference type="InterPro" id="IPR001173">
    <property type="entry name" value="Glyco_trans_2-like"/>
</dbReference>
<proteinExistence type="predicted"/>
<gene>
    <name evidence="2" type="ORF">ACFFHU_31055</name>
</gene>
<dbReference type="Pfam" id="PF00535">
    <property type="entry name" value="Glycos_transf_2"/>
    <property type="match status" value="1"/>
</dbReference>
<dbReference type="Proteomes" id="UP001589894">
    <property type="component" value="Unassembled WGS sequence"/>
</dbReference>
<evidence type="ECO:0000259" key="1">
    <source>
        <dbReference type="Pfam" id="PF00535"/>
    </source>
</evidence>
<dbReference type="PANTHER" id="PTHR43685">
    <property type="entry name" value="GLYCOSYLTRANSFERASE"/>
    <property type="match status" value="1"/>
</dbReference>
<sequence>MPEPDRSAPGPTDAADRYPPVTAVVATRDRPGLLERAVRAILAQDYPGELECVVVYDHVDIRPLDVPVPANRTLTYRNNTHRQGLPGGRNTGADVARGELIAFCDDDDLWLPAKLRRQVELLAARPDAAAAGCGIRLRGPGIDRERRLSIPEVTLPHFLADRVMEVHSSTVLVRRSTWDAVGPVDEEIPGGYGEDYEWLLRVAAHGPVVLVPEVLVEVDWHGGSFFFGRWALIVEAQRYLLDRHPELAGSRTGLARIHGQIAFALAAGHRRGEALRELARVVRLNPYEKRVLVTLPVVLGLLSGERVLALAQRRGRGV</sequence>
<accession>A0ABV6P698</accession>
<keyword evidence="3" id="KW-1185">Reference proteome</keyword>
<reference evidence="2 3" key="1">
    <citation type="submission" date="2024-09" db="EMBL/GenBank/DDBJ databases">
        <authorList>
            <person name="Sun Q."/>
            <person name="Mori K."/>
        </authorList>
    </citation>
    <scope>NUCLEOTIDE SEQUENCE [LARGE SCALE GENOMIC DNA]</scope>
    <source>
        <strain evidence="2 3">TBRC 2205</strain>
    </source>
</reference>
<dbReference type="CDD" id="cd00761">
    <property type="entry name" value="Glyco_tranf_GTA_type"/>
    <property type="match status" value="1"/>
</dbReference>
<dbReference type="EMBL" id="JBHLUE010000036">
    <property type="protein sequence ID" value="MFC0568559.1"/>
    <property type="molecule type" value="Genomic_DNA"/>
</dbReference>
<organism evidence="2 3">
    <name type="scientific">Plantactinospora siamensis</name>
    <dbReference type="NCBI Taxonomy" id="555372"/>
    <lineage>
        <taxon>Bacteria</taxon>
        <taxon>Bacillati</taxon>
        <taxon>Actinomycetota</taxon>
        <taxon>Actinomycetes</taxon>
        <taxon>Micromonosporales</taxon>
        <taxon>Micromonosporaceae</taxon>
        <taxon>Plantactinospora</taxon>
    </lineage>
</organism>
<protein>
    <submittedName>
        <fullName evidence="2">Glycosyltransferase family 2 protein</fullName>
    </submittedName>
</protein>
<dbReference type="Gene3D" id="3.90.550.10">
    <property type="entry name" value="Spore Coat Polysaccharide Biosynthesis Protein SpsA, Chain A"/>
    <property type="match status" value="1"/>
</dbReference>
<feature type="domain" description="Glycosyltransferase 2-like" evidence="1">
    <location>
        <begin position="23"/>
        <end position="176"/>
    </location>
</feature>
<evidence type="ECO:0000313" key="3">
    <source>
        <dbReference type="Proteomes" id="UP001589894"/>
    </source>
</evidence>
<dbReference type="PANTHER" id="PTHR43685:SF2">
    <property type="entry name" value="GLYCOSYLTRANSFERASE 2-LIKE DOMAIN-CONTAINING PROTEIN"/>
    <property type="match status" value="1"/>
</dbReference>
<dbReference type="SUPFAM" id="SSF53448">
    <property type="entry name" value="Nucleotide-diphospho-sugar transferases"/>
    <property type="match status" value="1"/>
</dbReference>
<dbReference type="RefSeq" id="WP_377344104.1">
    <property type="nucleotide sequence ID" value="NZ_JBHLUE010000036.1"/>
</dbReference>
<name>A0ABV6P698_9ACTN</name>
<dbReference type="InterPro" id="IPR050834">
    <property type="entry name" value="Glycosyltransf_2"/>
</dbReference>